<name>A0A133KTA5_HEYCO</name>
<dbReference type="AlphaFoldDB" id="A0A133KTA5"/>
<sequence length="45" mass="5110">MVKASSTGKSFFKADDSFLFLIRNDYDLLTKNILLNSASYGKKNF</sequence>
<evidence type="ECO:0000313" key="2">
    <source>
        <dbReference type="Proteomes" id="UP000070376"/>
    </source>
</evidence>
<dbReference type="EMBL" id="LRPN01000048">
    <property type="protein sequence ID" value="KWZ82824.1"/>
    <property type="molecule type" value="Genomic_DNA"/>
</dbReference>
<evidence type="ECO:0000313" key="1">
    <source>
        <dbReference type="EMBL" id="KWZ82824.1"/>
    </source>
</evidence>
<reference evidence="2" key="1">
    <citation type="submission" date="2016-01" db="EMBL/GenBank/DDBJ databases">
        <authorList>
            <person name="Mitreva M."/>
            <person name="Pepin K.H."/>
            <person name="Mihindukulasuriya K.A."/>
            <person name="Fulton R."/>
            <person name="Fronick C."/>
            <person name="O'Laughlin M."/>
            <person name="Miner T."/>
            <person name="Herter B."/>
            <person name="Rosa B.A."/>
            <person name="Cordes M."/>
            <person name="Tomlinson C."/>
            <person name="Wollam A."/>
            <person name="Palsikar V.B."/>
            <person name="Mardis E.R."/>
            <person name="Wilson R.K."/>
        </authorList>
    </citation>
    <scope>NUCLEOTIDE SEQUENCE [LARGE SCALE GENOMIC DNA]</scope>
    <source>
        <strain evidence="2">GED7749B</strain>
    </source>
</reference>
<accession>A0A133KTA5</accession>
<proteinExistence type="predicted"/>
<dbReference type="Proteomes" id="UP000070376">
    <property type="component" value="Unassembled WGS sequence"/>
</dbReference>
<protein>
    <submittedName>
        <fullName evidence="1">Uncharacterized protein</fullName>
    </submittedName>
</protein>
<gene>
    <name evidence="1" type="ORF">HMPREF3213_01584</name>
</gene>
<comment type="caution">
    <text evidence="1">The sequence shown here is derived from an EMBL/GenBank/DDBJ whole genome shotgun (WGS) entry which is preliminary data.</text>
</comment>
<organism evidence="1 2">
    <name type="scientific">Heyndrickxia coagulans</name>
    <name type="common">Weizmannia coagulans</name>
    <dbReference type="NCBI Taxonomy" id="1398"/>
    <lineage>
        <taxon>Bacteria</taxon>
        <taxon>Bacillati</taxon>
        <taxon>Bacillota</taxon>
        <taxon>Bacilli</taxon>
        <taxon>Bacillales</taxon>
        <taxon>Bacillaceae</taxon>
        <taxon>Heyndrickxia</taxon>
    </lineage>
</organism>